<feature type="modified residue" description="N6-(pyridoxal phosphate)lysine" evidence="5">
    <location>
        <position position="50"/>
    </location>
</feature>
<dbReference type="GO" id="GO:0019148">
    <property type="term" value="F:D-cysteine desulfhydrase activity"/>
    <property type="evidence" value="ECO:0007669"/>
    <property type="project" value="TreeGrafter"/>
</dbReference>
<comment type="cofactor">
    <cofactor evidence="1">
        <name>pyridoxal 5'-phosphate</name>
        <dbReference type="ChEBI" id="CHEBI:597326"/>
    </cofactor>
</comment>
<evidence type="ECO:0000256" key="2">
    <source>
        <dbReference type="ARBA" id="ARBA00008639"/>
    </source>
</evidence>
<keyword evidence="3 5" id="KW-0663">Pyridoxal phosphate</keyword>
<evidence type="ECO:0000259" key="6">
    <source>
        <dbReference type="Pfam" id="PF00291"/>
    </source>
</evidence>
<feature type="domain" description="Tryptophan synthase beta chain-like PALP" evidence="6">
    <location>
        <begin position="19"/>
        <end position="314"/>
    </location>
</feature>
<protein>
    <submittedName>
        <fullName evidence="7">D-cysteine desulfhydrase/L-cysteate sulfo-lyase</fullName>
    </submittedName>
</protein>
<evidence type="ECO:0000256" key="5">
    <source>
        <dbReference type="PIRSR" id="PIRSR006278-2"/>
    </source>
</evidence>
<dbReference type="PANTHER" id="PTHR43780">
    <property type="entry name" value="1-AMINOCYCLOPROPANE-1-CARBOXYLATE DEAMINASE-RELATED"/>
    <property type="match status" value="1"/>
</dbReference>
<feature type="active site" description="Nucleophile" evidence="4">
    <location>
        <position position="77"/>
    </location>
</feature>
<organism evidence="7 8">
    <name type="scientific">Cohaesibacter gelatinilyticus</name>
    <dbReference type="NCBI Taxonomy" id="372072"/>
    <lineage>
        <taxon>Bacteria</taxon>
        <taxon>Pseudomonadati</taxon>
        <taxon>Pseudomonadota</taxon>
        <taxon>Alphaproteobacteria</taxon>
        <taxon>Hyphomicrobiales</taxon>
        <taxon>Cohaesibacteraceae</taxon>
    </lineage>
</organism>
<dbReference type="SUPFAM" id="SSF53686">
    <property type="entry name" value="Tryptophan synthase beta subunit-like PLP-dependent enzymes"/>
    <property type="match status" value="1"/>
</dbReference>
<dbReference type="Proteomes" id="UP000219439">
    <property type="component" value="Unassembled WGS sequence"/>
</dbReference>
<dbReference type="Pfam" id="PF00291">
    <property type="entry name" value="PALP"/>
    <property type="match status" value="1"/>
</dbReference>
<evidence type="ECO:0000256" key="3">
    <source>
        <dbReference type="ARBA" id="ARBA00022898"/>
    </source>
</evidence>
<reference evidence="7 8" key="1">
    <citation type="submission" date="2017-09" db="EMBL/GenBank/DDBJ databases">
        <authorList>
            <person name="Ehlers B."/>
            <person name="Leendertz F.H."/>
        </authorList>
    </citation>
    <scope>NUCLEOTIDE SEQUENCE [LARGE SCALE GENOMIC DNA]</scope>
    <source>
        <strain evidence="7 8">DSM 18289</strain>
    </source>
</reference>
<dbReference type="Gene3D" id="3.40.50.1100">
    <property type="match status" value="2"/>
</dbReference>
<dbReference type="RefSeq" id="WP_170956042.1">
    <property type="nucleotide sequence ID" value="NZ_OBEL01000002.1"/>
</dbReference>
<proteinExistence type="inferred from homology"/>
<dbReference type="AlphaFoldDB" id="A0A285PC62"/>
<sequence length="327" mass="35602">MQTDFMMQPKISLLQDTPQLQPLDRLSKHLGGPQIFLKRDDLGPSGGGNKIRKFERQFADARAVGADTLILAAHSQSNCARELVGCAAQCGFEVVIAVKDLVERKDVSYLFSGNALLMDLMNTRFELVDPERDFMEGMIEIAEILRKGGKSPYILPFGASDNLGVRGYIESGREILQLCKDLDRHPDTIVVATGTCGTQAGLVIAVENEASGTNVQGFSILHDEAMAQQEINRLITETIGHSNINTKIKVDSRALGAGYGQPTKECVEAIRLVAQLEGVFLDPVYTGKAMAGFIGWLPESGLGSNDTVVFVHTGGLPLLFAYQEIFR</sequence>
<keyword evidence="8" id="KW-1185">Reference proteome</keyword>
<dbReference type="InterPro" id="IPR036052">
    <property type="entry name" value="TrpB-like_PALP_sf"/>
</dbReference>
<dbReference type="EMBL" id="OBEL01000002">
    <property type="protein sequence ID" value="SNZ19028.1"/>
    <property type="molecule type" value="Genomic_DNA"/>
</dbReference>
<dbReference type="InterPro" id="IPR001926">
    <property type="entry name" value="TrpB-like_PALP"/>
</dbReference>
<gene>
    <name evidence="7" type="ORF">SAMN06265368_2105</name>
</gene>
<comment type="similarity">
    <text evidence="2">Belongs to the ACC deaminase/D-cysteine desulfhydrase family.</text>
</comment>
<evidence type="ECO:0000256" key="1">
    <source>
        <dbReference type="ARBA" id="ARBA00001933"/>
    </source>
</evidence>
<dbReference type="InterPro" id="IPR027278">
    <property type="entry name" value="ACCD_DCysDesulf"/>
</dbReference>
<evidence type="ECO:0000256" key="4">
    <source>
        <dbReference type="PIRSR" id="PIRSR006278-1"/>
    </source>
</evidence>
<keyword evidence="7" id="KW-0456">Lyase</keyword>
<dbReference type="PANTHER" id="PTHR43780:SF2">
    <property type="entry name" value="1-AMINOCYCLOPROPANE-1-CARBOXYLATE DEAMINASE-RELATED"/>
    <property type="match status" value="1"/>
</dbReference>
<name>A0A285PC62_9HYPH</name>
<dbReference type="PIRSF" id="PIRSF006278">
    <property type="entry name" value="ACCD_DCysDesulf"/>
    <property type="match status" value="1"/>
</dbReference>
<evidence type="ECO:0000313" key="8">
    <source>
        <dbReference type="Proteomes" id="UP000219439"/>
    </source>
</evidence>
<evidence type="ECO:0000313" key="7">
    <source>
        <dbReference type="EMBL" id="SNZ19028.1"/>
    </source>
</evidence>
<accession>A0A285PC62</accession>